<dbReference type="PaxDb" id="73239-Q7RMD3"/>
<sequence length="11" mass="1306">MYIRVHSGSKK</sequence>
<comment type="caution">
    <text evidence="1">The sequence shown here is derived from an EMBL/GenBank/DDBJ whole genome shotgun (WGS) entry which is preliminary data.</text>
</comment>
<accession>Q7RMD3</accession>
<name>Q7RMD3_PLAYO</name>
<dbReference type="EMBL" id="AABL01000614">
    <property type="protein sequence ID" value="EAA21683.1"/>
    <property type="molecule type" value="Genomic_DNA"/>
</dbReference>
<proteinExistence type="predicted"/>
<dbReference type="Proteomes" id="UP000008553">
    <property type="component" value="Unassembled WGS sequence"/>
</dbReference>
<dbReference type="InParanoid" id="Q7RMD3"/>
<reference evidence="1 2" key="1">
    <citation type="journal article" date="2002" name="Nature">
        <title>Genome sequence and comparative analysis of the model rodent malaria parasite Plasmodium yoelii yoelii.</title>
        <authorList>
            <person name="Carlton J.M."/>
            <person name="Angiuoli S.V."/>
            <person name="Suh B.B."/>
            <person name="Kooij T.W."/>
            <person name="Pertea M."/>
            <person name="Silva J.C."/>
            <person name="Ermolaeva M.D."/>
            <person name="Allen J.E."/>
            <person name="Selengut J.D."/>
            <person name="Koo H.L."/>
            <person name="Peterson J.D."/>
            <person name="Pop M."/>
            <person name="Kosack D.S."/>
            <person name="Shumway M.F."/>
            <person name="Bidwell S.L."/>
            <person name="Shallom S.J."/>
            <person name="van Aken S.E."/>
            <person name="Riedmuller S.B."/>
            <person name="Feldblyum T.V."/>
            <person name="Cho J.K."/>
            <person name="Quackenbush J."/>
            <person name="Sedegah M."/>
            <person name="Shoaibi A."/>
            <person name="Cummings L.M."/>
            <person name="Florens L."/>
            <person name="Yates J.R."/>
            <person name="Raine J.D."/>
            <person name="Sinden R.E."/>
            <person name="Harris M.A."/>
            <person name="Cunningham D.A."/>
            <person name="Preiser P.R."/>
            <person name="Bergman L.W."/>
            <person name="Vaidya A.B."/>
            <person name="van Lin L.H."/>
            <person name="Janse C.J."/>
            <person name="Waters A.P."/>
            <person name="Smith H.O."/>
            <person name="White O.R."/>
            <person name="Salzberg S.L."/>
            <person name="Venter J.C."/>
            <person name="Fraser C.M."/>
            <person name="Hoffman S.L."/>
            <person name="Gardner M.J."/>
            <person name="Carucci D.J."/>
        </authorList>
    </citation>
    <scope>NUCLEOTIDE SEQUENCE [LARGE SCALE GENOMIC DNA]</scope>
    <source>
        <strain evidence="1 2">17XNL</strain>
    </source>
</reference>
<organism evidence="1 2">
    <name type="scientific">Plasmodium yoelii yoelii</name>
    <dbReference type="NCBI Taxonomy" id="73239"/>
    <lineage>
        <taxon>Eukaryota</taxon>
        <taxon>Sar</taxon>
        <taxon>Alveolata</taxon>
        <taxon>Apicomplexa</taxon>
        <taxon>Aconoidasida</taxon>
        <taxon>Haemosporida</taxon>
        <taxon>Plasmodiidae</taxon>
        <taxon>Plasmodium</taxon>
        <taxon>Plasmodium (Vinckeia)</taxon>
    </lineage>
</organism>
<keyword evidence="2" id="KW-1185">Reference proteome</keyword>
<evidence type="ECO:0000313" key="1">
    <source>
        <dbReference type="EMBL" id="EAA21683.1"/>
    </source>
</evidence>
<protein>
    <submittedName>
        <fullName evidence="1">Uncharacterized protein</fullName>
    </submittedName>
</protein>
<gene>
    <name evidence="1" type="ORF">PY02248</name>
</gene>
<evidence type="ECO:0000313" key="2">
    <source>
        <dbReference type="Proteomes" id="UP000008553"/>
    </source>
</evidence>